<feature type="compositionally biased region" description="Low complexity" evidence="1">
    <location>
        <begin position="12"/>
        <end position="40"/>
    </location>
</feature>
<dbReference type="InterPro" id="IPR011989">
    <property type="entry name" value="ARM-like"/>
</dbReference>
<dbReference type="InterPro" id="IPR051425">
    <property type="entry name" value="Formin_Homology"/>
</dbReference>
<dbReference type="Proteomes" id="UP000030693">
    <property type="component" value="Unassembled WGS sequence"/>
</dbReference>
<feature type="compositionally biased region" description="Basic residues" evidence="1">
    <location>
        <begin position="41"/>
        <end position="54"/>
    </location>
</feature>
<organism evidence="4">
    <name type="scientific">Fonticula alba</name>
    <name type="common">Slime mold</name>
    <dbReference type="NCBI Taxonomy" id="691883"/>
    <lineage>
        <taxon>Eukaryota</taxon>
        <taxon>Rotosphaerida</taxon>
        <taxon>Fonticulaceae</taxon>
        <taxon>Fonticula</taxon>
    </lineage>
</organism>
<dbReference type="SMART" id="SM01140">
    <property type="entry name" value="Drf_GBD"/>
    <property type="match status" value="1"/>
</dbReference>
<feature type="region of interest" description="Disordered" evidence="1">
    <location>
        <begin position="1"/>
        <end position="104"/>
    </location>
</feature>
<dbReference type="RefSeq" id="XP_009493372.1">
    <property type="nucleotide sequence ID" value="XM_009495097.1"/>
</dbReference>
<evidence type="ECO:0000256" key="1">
    <source>
        <dbReference type="SAM" id="MobiDB-lite"/>
    </source>
</evidence>
<evidence type="ECO:0000313" key="5">
    <source>
        <dbReference type="Proteomes" id="UP000030693"/>
    </source>
</evidence>
<dbReference type="PROSITE" id="PS51444">
    <property type="entry name" value="FH2"/>
    <property type="match status" value="1"/>
</dbReference>
<evidence type="ECO:0000313" key="4">
    <source>
        <dbReference type="EMBL" id="KCV71794.1"/>
    </source>
</evidence>
<dbReference type="GO" id="GO:0003779">
    <property type="term" value="F:actin binding"/>
    <property type="evidence" value="ECO:0007669"/>
    <property type="project" value="InterPro"/>
</dbReference>
<dbReference type="SUPFAM" id="SSF48371">
    <property type="entry name" value="ARM repeat"/>
    <property type="match status" value="1"/>
</dbReference>
<accession>A0A058ZBL7</accession>
<dbReference type="EMBL" id="KB932202">
    <property type="protein sequence ID" value="KCV71794.1"/>
    <property type="molecule type" value="Genomic_DNA"/>
</dbReference>
<proteinExistence type="predicted"/>
<dbReference type="InterPro" id="IPR014768">
    <property type="entry name" value="GBD/FH3_dom"/>
</dbReference>
<dbReference type="OrthoDB" id="1668162at2759"/>
<feature type="region of interest" description="Disordered" evidence="1">
    <location>
        <begin position="1332"/>
        <end position="1392"/>
    </location>
</feature>
<dbReference type="PROSITE" id="PS51232">
    <property type="entry name" value="GBD_FH3"/>
    <property type="match status" value="1"/>
</dbReference>
<feature type="compositionally biased region" description="Pro residues" evidence="1">
    <location>
        <begin position="776"/>
        <end position="858"/>
    </location>
</feature>
<dbReference type="Gene3D" id="1.20.58.2220">
    <property type="entry name" value="Formin, FH2 domain"/>
    <property type="match status" value="1"/>
</dbReference>
<dbReference type="eggNOG" id="KOG1922">
    <property type="taxonomic scope" value="Eukaryota"/>
</dbReference>
<dbReference type="PANTHER" id="PTHR45725:SF1">
    <property type="entry name" value="DISHEVELLED ASSOCIATED ACTIVATOR OF MORPHOGENESIS, ISOFORM D"/>
    <property type="match status" value="1"/>
</dbReference>
<evidence type="ECO:0000259" key="3">
    <source>
        <dbReference type="PROSITE" id="PS51444"/>
    </source>
</evidence>
<dbReference type="PANTHER" id="PTHR45725">
    <property type="entry name" value="FORMIN HOMOLOGY 2 FAMILY MEMBER"/>
    <property type="match status" value="1"/>
</dbReference>
<feature type="compositionally biased region" description="Low complexity" evidence="1">
    <location>
        <begin position="1371"/>
        <end position="1392"/>
    </location>
</feature>
<dbReference type="GO" id="GO:0031267">
    <property type="term" value="F:small GTPase binding"/>
    <property type="evidence" value="ECO:0007669"/>
    <property type="project" value="InterPro"/>
</dbReference>
<dbReference type="InterPro" id="IPR042201">
    <property type="entry name" value="FH2_Formin_sf"/>
</dbReference>
<protein>
    <recommendedName>
        <fullName evidence="6">FH2 domain-containing protein</fullName>
    </recommendedName>
</protein>
<name>A0A058ZBL7_FONAL</name>
<sequence length="1407" mass="150153">MGNTISKGSGGAAADAGAPGASSGGTVPSSPPRSRSSSQAKRGKGLGGRRRNRRSAASGGAADPTSGSSMPPKHRNPDGRGAPPGFVPSKDAEAAAPPQRPETDEELDRLFEAMMVDRGMDARTLEQLRALPASSKWPMLSHDLRVQSERSHEIKFVVNALSSRPSSDLLQWMVVSLRAQPISWIREFDDLGGISELLIYLRDEARALNHDELALRGLKSLMNNALGFARVADSEDAVVILANELRYYHAAAPVAVSSRGRLPASPGDPGDLAVATAGGSSTDQMPALAGRSALRGSQTVSMALEILGALCMSPSRHPRVLDALYGLSARMCVMTGPRRGRLGPLVQILSFAVSERLPLLAASVLSLINALITFGPCRDSLLIRVELRAELCDAGVLDMVRLLNGDFLPEGSRPRMSSDLLALGPAGAGGVDQVPVAGSLTDTSAESPEFLARMAEALDAESFRRVSTPIVRRQCQIFLRRLALDEHQLAMELDETIRPTALPVGDEGEEEPDADDRPDAPIDEASGMATASLLAAGPGTENRGGETAEAGEAAAPHLGDAHTALREVPDWPEADESSGFFPASVNLSDTRSMFEVLDRAVQFTPSSGECWVAFFRRLVSMPGGIVRRPHYIRLVLQLAEYVIVPRDPQSGDPLPEATAALMPHDFTPSAIAGALSANGIQALVQRWARLASQGVEGLEEKPAATPSDAAGAAAADPEAQLKLRASQLEIDKIAAFVRERLGAENQDIEQLLKEFSEKALAEAKAELEKAAASDGGPPPAPPMPGTFPTGAPPPPPPPLPEFAGGAPPPPPPPLPGGGPPPPPPPPLPGFAGGPPPPPPPPLPGGGGGPPPPPPPPGMPGAGAAARSARPNKPAKLSQKPLKAFNWTKIPNHAIDKTLWSHLSDQGPLRVLRPQYDEMENLFSVYVKPVSESADGAAGGASAEEKPREICVIDGRRSQNCLILLKNSKLPRAELLSKITLLDAGFIESDISEQLLKFVPTDEEITLIREHIDNFDQLGDCEKFFWEVSKIQRFQGRLESISFRRTFAEKSSECARDIARINGGSSALSSAVMFRQVLELILAVGNYLNTGFRGGAYGFKIDALLKLSDTRSSHADFDRHTLLHFLVEVVETRYPALMAFVEELEPAAEAVRVSLPTLQAEMTFLRRGVNQLEAELEAFDKMASSAAGGPDAAPADVRRFLEVMRPFYDESSKALAKMEKAFDQARNLLTEQATLFGEDPNSVTPEEFFSVFWRFGVQWTEARNDLAEWRLALERKRKPEEKAAGLPKDFNPKDMARALAREIKKAEPPSGDVQGDGQLDALINSLRTGDVFDDSFATPLNTAPAAKSRRRGPPPRPSKPPPDDILPPPPRRLVAGEAGAAAASAAPVAARAPPARLVLADDGMHSDI</sequence>
<dbReference type="GO" id="GO:0030036">
    <property type="term" value="P:actin cytoskeleton organization"/>
    <property type="evidence" value="ECO:0007669"/>
    <property type="project" value="InterPro"/>
</dbReference>
<dbReference type="SUPFAM" id="SSF101447">
    <property type="entry name" value="Formin homology 2 domain (FH2 domain)"/>
    <property type="match status" value="1"/>
</dbReference>
<dbReference type="InterPro" id="IPR015425">
    <property type="entry name" value="FH2_Formin"/>
</dbReference>
<keyword evidence="5" id="KW-1185">Reference proteome</keyword>
<feature type="region of interest" description="Disordered" evidence="1">
    <location>
        <begin position="764"/>
        <end position="880"/>
    </location>
</feature>
<dbReference type="Gene3D" id="1.25.10.10">
    <property type="entry name" value="Leucine-rich Repeat Variant"/>
    <property type="match status" value="2"/>
</dbReference>
<evidence type="ECO:0008006" key="6">
    <source>
        <dbReference type="Google" id="ProtNLM"/>
    </source>
</evidence>
<dbReference type="SMART" id="SM00498">
    <property type="entry name" value="FH2"/>
    <property type="match status" value="1"/>
</dbReference>
<feature type="compositionally biased region" description="Pro residues" evidence="1">
    <location>
        <begin position="1353"/>
        <end position="1370"/>
    </location>
</feature>
<feature type="domain" description="GBD/FH3" evidence="2">
    <location>
        <begin position="99"/>
        <end position="508"/>
    </location>
</feature>
<dbReference type="InterPro" id="IPR010473">
    <property type="entry name" value="GTPase-bd"/>
</dbReference>
<reference evidence="4" key="1">
    <citation type="submission" date="2013-04" db="EMBL/GenBank/DDBJ databases">
        <title>The Genome Sequence of Fonticula alba ATCC 38817.</title>
        <authorList>
            <consortium name="The Broad Institute Genomics Platform"/>
            <person name="Russ C."/>
            <person name="Cuomo C."/>
            <person name="Burger G."/>
            <person name="Gray M.W."/>
            <person name="Holland P.W.H."/>
            <person name="King N."/>
            <person name="Lang F.B.F."/>
            <person name="Roger A.J."/>
            <person name="Ruiz-Trillo I."/>
            <person name="Brown M."/>
            <person name="Walker B."/>
            <person name="Young S."/>
            <person name="Zeng Q."/>
            <person name="Gargeya S."/>
            <person name="Fitzgerald M."/>
            <person name="Haas B."/>
            <person name="Abouelleil A."/>
            <person name="Allen A.W."/>
            <person name="Alvarado L."/>
            <person name="Arachchi H.M."/>
            <person name="Berlin A.M."/>
            <person name="Chapman S.B."/>
            <person name="Gainer-Dewar J."/>
            <person name="Goldberg J."/>
            <person name="Griggs A."/>
            <person name="Gujja S."/>
            <person name="Hansen M."/>
            <person name="Howarth C."/>
            <person name="Imamovic A."/>
            <person name="Ireland A."/>
            <person name="Larimer J."/>
            <person name="McCowan C."/>
            <person name="Murphy C."/>
            <person name="Pearson M."/>
            <person name="Poon T.W."/>
            <person name="Priest M."/>
            <person name="Roberts A."/>
            <person name="Saif S."/>
            <person name="Shea T."/>
            <person name="Sisk P."/>
            <person name="Sykes S."/>
            <person name="Wortman J."/>
            <person name="Nusbaum C."/>
            <person name="Birren B."/>
        </authorList>
    </citation>
    <scope>NUCLEOTIDE SEQUENCE [LARGE SCALE GENOMIC DNA]</scope>
    <source>
        <strain evidence="4">ATCC 38817</strain>
    </source>
</reference>
<dbReference type="InterPro" id="IPR016024">
    <property type="entry name" value="ARM-type_fold"/>
</dbReference>
<feature type="domain" description="FH2" evidence="3">
    <location>
        <begin position="871"/>
        <end position="1284"/>
    </location>
</feature>
<gene>
    <name evidence="4" type="ORF">H696_01212</name>
</gene>
<evidence type="ECO:0000259" key="2">
    <source>
        <dbReference type="PROSITE" id="PS51232"/>
    </source>
</evidence>
<dbReference type="Pfam" id="PF06371">
    <property type="entry name" value="Drf_GBD"/>
    <property type="match status" value="1"/>
</dbReference>
<feature type="region of interest" description="Disordered" evidence="1">
    <location>
        <begin position="498"/>
        <end position="524"/>
    </location>
</feature>
<dbReference type="STRING" id="691883.A0A058ZBL7"/>
<dbReference type="GeneID" id="20525937"/>
<dbReference type="Pfam" id="PF02181">
    <property type="entry name" value="FH2"/>
    <property type="match status" value="1"/>
</dbReference>